<gene>
    <name evidence="1" type="ORF">PYW08_016764</name>
</gene>
<reference evidence="1" key="1">
    <citation type="submission" date="2023-03" db="EMBL/GenBank/DDBJ databases">
        <title>Chromosome-level genomes of two armyworms, Mythimna separata and Mythimna loreyi, provide insights into the biosynthesis and reception of sex pheromones.</title>
        <authorList>
            <person name="Zhao H."/>
        </authorList>
    </citation>
    <scope>NUCLEOTIDE SEQUENCE</scope>
    <source>
        <strain evidence="1">BeijingLab</strain>
    </source>
</reference>
<evidence type="ECO:0000313" key="2">
    <source>
        <dbReference type="Proteomes" id="UP001231649"/>
    </source>
</evidence>
<dbReference type="Proteomes" id="UP001231649">
    <property type="component" value="Chromosome 9"/>
</dbReference>
<protein>
    <submittedName>
        <fullName evidence="1">Uncharacterized protein</fullName>
    </submittedName>
</protein>
<proteinExistence type="predicted"/>
<dbReference type="EMBL" id="CM056785">
    <property type="protein sequence ID" value="KAJ8728379.1"/>
    <property type="molecule type" value="Genomic_DNA"/>
</dbReference>
<organism evidence="1 2">
    <name type="scientific">Mythimna loreyi</name>
    <dbReference type="NCBI Taxonomy" id="667449"/>
    <lineage>
        <taxon>Eukaryota</taxon>
        <taxon>Metazoa</taxon>
        <taxon>Ecdysozoa</taxon>
        <taxon>Arthropoda</taxon>
        <taxon>Hexapoda</taxon>
        <taxon>Insecta</taxon>
        <taxon>Pterygota</taxon>
        <taxon>Neoptera</taxon>
        <taxon>Endopterygota</taxon>
        <taxon>Lepidoptera</taxon>
        <taxon>Glossata</taxon>
        <taxon>Ditrysia</taxon>
        <taxon>Noctuoidea</taxon>
        <taxon>Noctuidae</taxon>
        <taxon>Noctuinae</taxon>
        <taxon>Hadenini</taxon>
        <taxon>Mythimna</taxon>
    </lineage>
</organism>
<accession>A0ACC2QYJ5</accession>
<sequence>MQRTTLGELASWEPPHDEIIYFQNFVSIIDEFYPDDWRSWEVNSVSYEDLFGDRISSDEECRLRFAVPTLHLAYAFSEGPPSLSERKYKRIKRYLITWPLGRAIIYSPFATMKKIHPTDADGRDIEKYKYDFKAVDTDLKANQPISDNLSINVPSY</sequence>
<name>A0ACC2QYJ5_9NEOP</name>
<evidence type="ECO:0000313" key="1">
    <source>
        <dbReference type="EMBL" id="KAJ8728379.1"/>
    </source>
</evidence>
<keyword evidence="2" id="KW-1185">Reference proteome</keyword>
<comment type="caution">
    <text evidence="1">The sequence shown here is derived from an EMBL/GenBank/DDBJ whole genome shotgun (WGS) entry which is preliminary data.</text>
</comment>